<protein>
    <submittedName>
        <fullName evidence="1">Uncharacterized protein</fullName>
    </submittedName>
</protein>
<dbReference type="EMBL" id="JABFUD020000011">
    <property type="protein sequence ID" value="KAI5073157.1"/>
    <property type="molecule type" value="Genomic_DNA"/>
</dbReference>
<dbReference type="AlphaFoldDB" id="A0A9D4USR2"/>
<evidence type="ECO:0000313" key="1">
    <source>
        <dbReference type="EMBL" id="KAI5073157.1"/>
    </source>
</evidence>
<proteinExistence type="predicted"/>
<keyword evidence="2" id="KW-1185">Reference proteome</keyword>
<dbReference type="Proteomes" id="UP000886520">
    <property type="component" value="Chromosome 11"/>
</dbReference>
<evidence type="ECO:0000313" key="2">
    <source>
        <dbReference type="Proteomes" id="UP000886520"/>
    </source>
</evidence>
<comment type="caution">
    <text evidence="1">The sequence shown here is derived from an EMBL/GenBank/DDBJ whole genome shotgun (WGS) entry which is preliminary data.</text>
</comment>
<gene>
    <name evidence="1" type="ORF">GOP47_0011170</name>
</gene>
<sequence length="171" mass="20436">MIRYRERWPYWRVVEGLDYSSRAAFDQRSRRNGPRINQVRMSDRFCHVPAQTDSRWAIEDLLYADKDSDFEKKAPKYAVQGRGVFATGMHRSQIELGHMQGEEGWAWWSNMRYYHYHNILSALKERNCYQYVNYTTAPIFQFQDQTLQLDTSMVYMATLAKEFHTVQIGQQ</sequence>
<accession>A0A9D4USR2</accession>
<organism evidence="1 2">
    <name type="scientific">Adiantum capillus-veneris</name>
    <name type="common">Maidenhair fern</name>
    <dbReference type="NCBI Taxonomy" id="13818"/>
    <lineage>
        <taxon>Eukaryota</taxon>
        <taxon>Viridiplantae</taxon>
        <taxon>Streptophyta</taxon>
        <taxon>Embryophyta</taxon>
        <taxon>Tracheophyta</taxon>
        <taxon>Polypodiopsida</taxon>
        <taxon>Polypodiidae</taxon>
        <taxon>Polypodiales</taxon>
        <taxon>Pteridineae</taxon>
        <taxon>Pteridaceae</taxon>
        <taxon>Vittarioideae</taxon>
        <taxon>Adiantum</taxon>
    </lineage>
</organism>
<name>A0A9D4USR2_ADICA</name>
<reference evidence="1" key="1">
    <citation type="submission" date="2021-01" db="EMBL/GenBank/DDBJ databases">
        <title>Adiantum capillus-veneris genome.</title>
        <authorList>
            <person name="Fang Y."/>
            <person name="Liao Q."/>
        </authorList>
    </citation>
    <scope>NUCLEOTIDE SEQUENCE</scope>
    <source>
        <strain evidence="1">H3</strain>
        <tissue evidence="1">Leaf</tissue>
    </source>
</reference>